<dbReference type="Pfam" id="PF10591">
    <property type="entry name" value="SPARC_Ca_bdg"/>
    <property type="match status" value="2"/>
</dbReference>
<comment type="caution">
    <text evidence="8">Lacks conserved residue(s) required for the propagation of feature annotation.</text>
</comment>
<proteinExistence type="predicted"/>
<feature type="domain" description="Thyroglobulin type-1" evidence="11">
    <location>
        <begin position="254"/>
        <end position="321"/>
    </location>
</feature>
<feature type="compositionally biased region" description="Polar residues" evidence="9">
    <location>
        <begin position="356"/>
        <end position="366"/>
    </location>
</feature>
<dbReference type="GO" id="GO:0030198">
    <property type="term" value="P:extracellular matrix organization"/>
    <property type="evidence" value="ECO:0007669"/>
    <property type="project" value="TreeGrafter"/>
</dbReference>
<feature type="disulfide bond" evidence="8">
    <location>
        <begin position="35"/>
        <end position="42"/>
    </location>
</feature>
<dbReference type="InParanoid" id="A0A6L2Q199"/>
<dbReference type="GO" id="GO:0005604">
    <property type="term" value="C:basement membrane"/>
    <property type="evidence" value="ECO:0007669"/>
    <property type="project" value="TreeGrafter"/>
</dbReference>
<dbReference type="FunCoup" id="A0A6L2Q199">
    <property type="interactions" value="83"/>
</dbReference>
<dbReference type="PROSITE" id="PS51162">
    <property type="entry name" value="THYROGLOBULIN_1_2"/>
    <property type="match status" value="2"/>
</dbReference>
<dbReference type="PROSITE" id="PS00018">
    <property type="entry name" value="EF_HAND_1"/>
    <property type="match status" value="4"/>
</dbReference>
<dbReference type="InterPro" id="IPR036857">
    <property type="entry name" value="Thyroglobulin_1_sf"/>
</dbReference>
<evidence type="ECO:0000256" key="6">
    <source>
        <dbReference type="ARBA" id="ARBA00023157"/>
    </source>
</evidence>
<organism evidence="12 13">
    <name type="scientific">Coptotermes formosanus</name>
    <name type="common">Formosan subterranean termite</name>
    <dbReference type="NCBI Taxonomy" id="36987"/>
    <lineage>
        <taxon>Eukaryota</taxon>
        <taxon>Metazoa</taxon>
        <taxon>Ecdysozoa</taxon>
        <taxon>Arthropoda</taxon>
        <taxon>Hexapoda</taxon>
        <taxon>Insecta</taxon>
        <taxon>Pterygota</taxon>
        <taxon>Neoptera</taxon>
        <taxon>Polyneoptera</taxon>
        <taxon>Dictyoptera</taxon>
        <taxon>Blattodea</taxon>
        <taxon>Blattoidea</taxon>
        <taxon>Termitoidae</taxon>
        <taxon>Rhinotermitidae</taxon>
        <taxon>Coptotermes</taxon>
    </lineage>
</organism>
<dbReference type="GO" id="GO:0008201">
    <property type="term" value="F:heparin binding"/>
    <property type="evidence" value="ECO:0007669"/>
    <property type="project" value="TreeGrafter"/>
</dbReference>
<sequence>PQLCLSQLYAKRNRHQPLFFVPTCLDDGTFAPVQCHPETGYCWCVTPAGRPIPKSSVRHSRPNCNRRGKPNTRRRTSAGRRKQKRVCGSEERSTFNKNLVKILRTEYNRMTSAAATGAEAQSESQDSDRQVLDWKFSVMDIDKDNFLDKTEYRDLRRLVKKVVKPKRCVKTFTKVCDMDNDQRISREEWVSCLGLDFNLSFHLFLSLNSDDSLQEGGAEKMENTVMQETVTTLTALLPNFNDDTSVERQDESEGNDCQSDREAVLEEQKINYSEFYVPECTPDGRYQTIQCYKSTGYCWCVDEDSGKPIPGTSVKDQVPKCDAIAAPMRPIIGCPDPRKQTFLRELMDLMKKKMAASTNQTSTESSPLPIKETQKESSEEDIAAWNFHALDRNKNKVLERKEWKNFRALVSSKPQLRRCGKRLPRYCDVNNDRKISITEWLNCLSTQRTNTGESHARNLMLCKGRQTLSVACQSSKEYKYGPSILRLIIDCFYLFLFYFHFKCSKLKIHFLVQHIKSQYSGMALNVLHTTSKHPVCYPLPLHSHRLPNYSILVSYYT</sequence>
<evidence type="ECO:0000256" key="7">
    <source>
        <dbReference type="ARBA" id="ARBA00023180"/>
    </source>
</evidence>
<dbReference type="InterPro" id="IPR018247">
    <property type="entry name" value="EF_Hand_1_Ca_BS"/>
</dbReference>
<dbReference type="GO" id="GO:0050840">
    <property type="term" value="F:extracellular matrix binding"/>
    <property type="evidence" value="ECO:0007669"/>
    <property type="project" value="TreeGrafter"/>
</dbReference>
<dbReference type="SUPFAM" id="SSF57610">
    <property type="entry name" value="Thyroglobulin type-1 domain"/>
    <property type="match status" value="2"/>
</dbReference>
<dbReference type="InterPro" id="IPR051950">
    <property type="entry name" value="Dev_reg/Prot_inhib"/>
</dbReference>
<feature type="non-terminal residue" evidence="12">
    <location>
        <position position="1"/>
    </location>
</feature>
<dbReference type="Pfam" id="PF00086">
    <property type="entry name" value="Thyroglobulin_1"/>
    <property type="match status" value="2"/>
</dbReference>
<dbReference type="GO" id="GO:0005615">
    <property type="term" value="C:extracellular space"/>
    <property type="evidence" value="ECO:0007669"/>
    <property type="project" value="TreeGrafter"/>
</dbReference>
<comment type="caution">
    <text evidence="12">The sequence shown here is derived from an EMBL/GenBank/DDBJ whole genome shotgun (WGS) entry which is preliminary data.</text>
</comment>
<reference evidence="13" key="1">
    <citation type="submission" date="2020-01" db="EMBL/GenBank/DDBJ databases">
        <title>Draft genome sequence of the Termite Coptotermes fromosanus.</title>
        <authorList>
            <person name="Itakura S."/>
            <person name="Yosikawa Y."/>
            <person name="Umezawa K."/>
        </authorList>
    </citation>
    <scope>NUCLEOTIDE SEQUENCE [LARGE SCALE GENOMIC DNA]</scope>
</reference>
<name>A0A6L2Q199_COPFO</name>
<evidence type="ECO:0000256" key="5">
    <source>
        <dbReference type="ARBA" id="ARBA00022837"/>
    </source>
</evidence>
<dbReference type="PROSITE" id="PS00484">
    <property type="entry name" value="THYROGLOBULIN_1_1"/>
    <property type="match status" value="2"/>
</dbReference>
<dbReference type="GO" id="GO:0005509">
    <property type="term" value="F:calcium ion binding"/>
    <property type="evidence" value="ECO:0007669"/>
    <property type="project" value="InterPro"/>
</dbReference>
<keyword evidence="7" id="KW-0325">Glycoprotein</keyword>
<dbReference type="Gene3D" id="1.10.238.10">
    <property type="entry name" value="EF-hand"/>
    <property type="match status" value="2"/>
</dbReference>
<evidence type="ECO:0000256" key="8">
    <source>
        <dbReference type="PROSITE-ProRule" id="PRU00500"/>
    </source>
</evidence>
<dbReference type="EMBL" id="BLKM01000712">
    <property type="protein sequence ID" value="GFG37680.1"/>
    <property type="molecule type" value="Genomic_DNA"/>
</dbReference>
<dbReference type="PROSITE" id="PS50222">
    <property type="entry name" value="EF_HAND_2"/>
    <property type="match status" value="1"/>
</dbReference>
<dbReference type="InterPro" id="IPR019577">
    <property type="entry name" value="SPARC/Testican_Ca-bd-dom"/>
</dbReference>
<protein>
    <recommendedName>
        <fullName evidence="14">Thyroglobulin type-1 domain-containing protein</fullName>
    </recommendedName>
</protein>
<gene>
    <name evidence="12" type="ORF">Cfor_12164</name>
</gene>
<evidence type="ECO:0000313" key="13">
    <source>
        <dbReference type="Proteomes" id="UP000502823"/>
    </source>
</evidence>
<feature type="domain" description="EF-hand" evidence="10">
    <location>
        <begin position="127"/>
        <end position="162"/>
    </location>
</feature>
<comment type="subcellular location">
    <subcellularLocation>
        <location evidence="1">Secreted</location>
    </subcellularLocation>
</comment>
<feature type="compositionally biased region" description="Basic residues" evidence="9">
    <location>
        <begin position="56"/>
        <end position="85"/>
    </location>
</feature>
<dbReference type="Gene3D" id="4.10.800.10">
    <property type="entry name" value="Thyroglobulin type-1"/>
    <property type="match status" value="2"/>
</dbReference>
<evidence type="ECO:0000256" key="1">
    <source>
        <dbReference type="ARBA" id="ARBA00004613"/>
    </source>
</evidence>
<dbReference type="OrthoDB" id="5986054at2759"/>
<evidence type="ECO:0000256" key="4">
    <source>
        <dbReference type="ARBA" id="ARBA00022737"/>
    </source>
</evidence>
<dbReference type="PANTHER" id="PTHR12352:SF30">
    <property type="entry name" value="FI05255P"/>
    <property type="match status" value="1"/>
</dbReference>
<keyword evidence="4" id="KW-0677">Repeat</keyword>
<dbReference type="PANTHER" id="PTHR12352">
    <property type="entry name" value="SECRETED MODULAR CALCIUM-BINDING PROTEIN"/>
    <property type="match status" value="1"/>
</dbReference>
<dbReference type="InterPro" id="IPR002048">
    <property type="entry name" value="EF_hand_dom"/>
</dbReference>
<dbReference type="InterPro" id="IPR011992">
    <property type="entry name" value="EF-hand-dom_pair"/>
</dbReference>
<evidence type="ECO:0000259" key="10">
    <source>
        <dbReference type="PROSITE" id="PS50222"/>
    </source>
</evidence>
<feature type="disulfide bond" evidence="8">
    <location>
        <begin position="291"/>
        <end position="298"/>
    </location>
</feature>
<dbReference type="CDD" id="cd00191">
    <property type="entry name" value="TY"/>
    <property type="match status" value="2"/>
</dbReference>
<dbReference type="SUPFAM" id="SSF47473">
    <property type="entry name" value="EF-hand"/>
    <property type="match status" value="2"/>
</dbReference>
<evidence type="ECO:0000256" key="3">
    <source>
        <dbReference type="ARBA" id="ARBA00022729"/>
    </source>
</evidence>
<keyword evidence="6 8" id="KW-1015">Disulfide bond</keyword>
<evidence type="ECO:0008006" key="14">
    <source>
        <dbReference type="Google" id="ProtNLM"/>
    </source>
</evidence>
<dbReference type="Proteomes" id="UP000502823">
    <property type="component" value="Unassembled WGS sequence"/>
</dbReference>
<accession>A0A6L2Q199</accession>
<dbReference type="CDD" id="cd16234">
    <property type="entry name" value="EFh_SPARC_SMOC"/>
    <property type="match status" value="2"/>
</dbReference>
<evidence type="ECO:0000256" key="2">
    <source>
        <dbReference type="ARBA" id="ARBA00022525"/>
    </source>
</evidence>
<keyword evidence="3" id="KW-0732">Signal</keyword>
<keyword evidence="13" id="KW-1185">Reference proteome</keyword>
<keyword evidence="2" id="KW-0964">Secreted</keyword>
<feature type="disulfide bond" evidence="8">
    <location>
        <begin position="44"/>
        <end position="64"/>
    </location>
</feature>
<dbReference type="InterPro" id="IPR000716">
    <property type="entry name" value="Thyroglobulin_1"/>
</dbReference>
<evidence type="ECO:0000259" key="11">
    <source>
        <dbReference type="PROSITE" id="PS51162"/>
    </source>
</evidence>
<dbReference type="SMART" id="SM00054">
    <property type="entry name" value="EFh"/>
    <property type="match status" value="3"/>
</dbReference>
<dbReference type="FunFam" id="4.10.800.10:FF:000004">
    <property type="entry name" value="SPARC-related modular calcium-binding protein 1"/>
    <property type="match status" value="1"/>
</dbReference>
<feature type="region of interest" description="Disordered" evidence="9">
    <location>
        <begin position="54"/>
        <end position="91"/>
    </location>
</feature>
<keyword evidence="5" id="KW-0106">Calcium</keyword>
<feature type="region of interest" description="Disordered" evidence="9">
    <location>
        <begin position="355"/>
        <end position="374"/>
    </location>
</feature>
<evidence type="ECO:0000256" key="9">
    <source>
        <dbReference type="SAM" id="MobiDB-lite"/>
    </source>
</evidence>
<feature type="domain" description="Thyroglobulin type-1" evidence="11">
    <location>
        <begin position="1"/>
        <end position="64"/>
    </location>
</feature>
<dbReference type="SMART" id="SM00211">
    <property type="entry name" value="TY"/>
    <property type="match status" value="2"/>
</dbReference>
<dbReference type="AlphaFoldDB" id="A0A6L2Q199"/>
<evidence type="ECO:0000313" key="12">
    <source>
        <dbReference type="EMBL" id="GFG37680.1"/>
    </source>
</evidence>